<keyword evidence="3" id="KW-1185">Reference proteome</keyword>
<feature type="transmembrane region" description="Helical" evidence="1">
    <location>
        <begin position="104"/>
        <end position="125"/>
    </location>
</feature>
<dbReference type="EMBL" id="JBHTKI010000022">
    <property type="protein sequence ID" value="MFD1032603.1"/>
    <property type="molecule type" value="Genomic_DNA"/>
</dbReference>
<evidence type="ECO:0000256" key="1">
    <source>
        <dbReference type="SAM" id="Phobius"/>
    </source>
</evidence>
<feature type="transmembrane region" description="Helical" evidence="1">
    <location>
        <begin position="137"/>
        <end position="157"/>
    </location>
</feature>
<comment type="caution">
    <text evidence="2">The sequence shown here is derived from an EMBL/GenBank/DDBJ whole genome shotgun (WGS) entry which is preliminary data.</text>
</comment>
<protein>
    <submittedName>
        <fullName evidence="2">Uncharacterized protein</fullName>
    </submittedName>
</protein>
<evidence type="ECO:0000313" key="2">
    <source>
        <dbReference type="EMBL" id="MFD1032603.1"/>
    </source>
</evidence>
<name>A0ABW3LD98_9BACL</name>
<organism evidence="2 3">
    <name type="scientific">Metaplanococcus flavidus</name>
    <dbReference type="NCBI Taxonomy" id="569883"/>
    <lineage>
        <taxon>Bacteria</taxon>
        <taxon>Bacillati</taxon>
        <taxon>Bacillota</taxon>
        <taxon>Bacilli</taxon>
        <taxon>Bacillales</taxon>
        <taxon>Caryophanaceae</taxon>
        <taxon>Metaplanococcus</taxon>
    </lineage>
</organism>
<proteinExistence type="predicted"/>
<gene>
    <name evidence="2" type="ORF">ACFQ1X_14275</name>
</gene>
<keyword evidence="1" id="KW-0472">Membrane</keyword>
<evidence type="ECO:0000313" key="3">
    <source>
        <dbReference type="Proteomes" id="UP001597109"/>
    </source>
</evidence>
<feature type="transmembrane region" description="Helical" evidence="1">
    <location>
        <begin position="21"/>
        <end position="42"/>
    </location>
</feature>
<dbReference type="Proteomes" id="UP001597109">
    <property type="component" value="Unassembled WGS sequence"/>
</dbReference>
<feature type="transmembrane region" description="Helical" evidence="1">
    <location>
        <begin position="169"/>
        <end position="190"/>
    </location>
</feature>
<accession>A0ABW3LD98</accession>
<sequence>MNEWKQAYRLAAFEIKASRRNLLLIMAFYIVASMIFMQSFEIYLNGEFQFFDLMFLLIFFLFPTWTKGKEFQMQKLDGDLWTAPSIVMMQQLPVTKKVIIKSRFIIHALCSFPLQLALLISMPLISENFREMMTPLAYVSFLLIWLALSITVGFMMAASEAGGNFKTKAIVLSFIYMLLGIGAIYLLLLLSNEGFIYWTMVLATEWTLLSSLIAIILIVGGWKYWQMDMKRTMKKTDYL</sequence>
<dbReference type="RefSeq" id="WP_144838512.1">
    <property type="nucleotide sequence ID" value="NZ_JBHTKI010000022.1"/>
</dbReference>
<feature type="transmembrane region" description="Helical" evidence="1">
    <location>
        <begin position="48"/>
        <end position="66"/>
    </location>
</feature>
<keyword evidence="1" id="KW-0812">Transmembrane</keyword>
<reference evidence="3" key="1">
    <citation type="journal article" date="2019" name="Int. J. Syst. Evol. Microbiol.">
        <title>The Global Catalogue of Microorganisms (GCM) 10K type strain sequencing project: providing services to taxonomists for standard genome sequencing and annotation.</title>
        <authorList>
            <consortium name="The Broad Institute Genomics Platform"/>
            <consortium name="The Broad Institute Genome Sequencing Center for Infectious Disease"/>
            <person name="Wu L."/>
            <person name="Ma J."/>
        </authorList>
    </citation>
    <scope>NUCLEOTIDE SEQUENCE [LARGE SCALE GENOMIC DNA]</scope>
    <source>
        <strain evidence="3">CCUG 56756</strain>
    </source>
</reference>
<feature type="transmembrane region" description="Helical" evidence="1">
    <location>
        <begin position="196"/>
        <end position="225"/>
    </location>
</feature>
<keyword evidence="1" id="KW-1133">Transmembrane helix</keyword>